<evidence type="ECO:0000313" key="3">
    <source>
        <dbReference type="Proteomes" id="UP000323142"/>
    </source>
</evidence>
<gene>
    <name evidence="2" type="ORF">F0L46_12680</name>
</gene>
<dbReference type="InterPro" id="IPR029787">
    <property type="entry name" value="Nucleotide_cyclase"/>
</dbReference>
<accession>A0A5B2VEN7</accession>
<reference evidence="2 3" key="1">
    <citation type="submission" date="2019-09" db="EMBL/GenBank/DDBJ databases">
        <title>Salinarimonas rosea gen. nov., sp. nov., a new member of the a-2 subgroup of the Proteobacteria.</title>
        <authorList>
            <person name="Liu J."/>
        </authorList>
    </citation>
    <scope>NUCLEOTIDE SEQUENCE [LARGE SCALE GENOMIC DNA]</scope>
    <source>
        <strain evidence="2 3">BN140002</strain>
    </source>
</reference>
<sequence length="407" mass="43997">MDLATRTGVHRAVTEAGLAGIAETELLTLFCAELVGRGLPLARGTVLVDTLHPVHEGRAFLWREQEPEKTSLVEYGRISASEEAQARWRRSVFHHLLETGQPLMRCRLDRPSNGDFPMLDELRAEGHTEHVVLISRFAEERGVGEMDCVYSSWTTSHPGGFSDEQVAALTELVPSLALAVKCKSLARIAETLVETYLGADAGRRVLSGRIERGVADRIGAVLWFSDLRGYTGVADRIAPELLIPFLNDYADAIITAIHEAGGDVLKLMGDGTLAVFQADDPSVACRCALTAHRLATERVDAVSRDRGARGLPIAAAYVALHIGEVFYGNVGSRDRLDFTVVGPAVNEVSRIATMCRSVERDLLVSSAFQAAACPEQQAGLVSVGRYALRGVARPQELFTLDPGGVNG</sequence>
<dbReference type="GO" id="GO:0006171">
    <property type="term" value="P:cAMP biosynthetic process"/>
    <property type="evidence" value="ECO:0007669"/>
    <property type="project" value="TreeGrafter"/>
</dbReference>
<dbReference type="AlphaFoldDB" id="A0A5B2VEN7"/>
<dbReference type="PANTHER" id="PTHR43081:SF11">
    <property type="entry name" value="BLR2264 PROTEIN"/>
    <property type="match status" value="1"/>
</dbReference>
<dbReference type="Gene3D" id="3.30.70.1230">
    <property type="entry name" value="Nucleotide cyclase"/>
    <property type="match status" value="1"/>
</dbReference>
<evidence type="ECO:0000259" key="1">
    <source>
        <dbReference type="PROSITE" id="PS50125"/>
    </source>
</evidence>
<evidence type="ECO:0000313" key="2">
    <source>
        <dbReference type="EMBL" id="KAA2236842.1"/>
    </source>
</evidence>
<feature type="domain" description="Guanylate cyclase" evidence="1">
    <location>
        <begin position="221"/>
        <end position="352"/>
    </location>
</feature>
<dbReference type="InterPro" id="IPR050697">
    <property type="entry name" value="Adenylyl/Guanylyl_Cyclase_3/4"/>
</dbReference>
<dbReference type="RefSeq" id="WP_149818040.1">
    <property type="nucleotide sequence ID" value="NZ_VUOA01000022.1"/>
</dbReference>
<proteinExistence type="predicted"/>
<dbReference type="PROSITE" id="PS50125">
    <property type="entry name" value="GUANYLATE_CYCLASE_2"/>
    <property type="match status" value="1"/>
</dbReference>
<dbReference type="SUPFAM" id="SSF55073">
    <property type="entry name" value="Nucleotide cyclase"/>
    <property type="match status" value="1"/>
</dbReference>
<dbReference type="Proteomes" id="UP000323142">
    <property type="component" value="Unassembled WGS sequence"/>
</dbReference>
<organism evidence="2 3">
    <name type="scientific">Salinarimonas soli</name>
    <dbReference type="NCBI Taxonomy" id="1638099"/>
    <lineage>
        <taxon>Bacteria</taxon>
        <taxon>Pseudomonadati</taxon>
        <taxon>Pseudomonadota</taxon>
        <taxon>Alphaproteobacteria</taxon>
        <taxon>Hyphomicrobiales</taxon>
        <taxon>Salinarimonadaceae</taxon>
        <taxon>Salinarimonas</taxon>
    </lineage>
</organism>
<dbReference type="InterPro" id="IPR001054">
    <property type="entry name" value="A/G_cyclase"/>
</dbReference>
<keyword evidence="3" id="KW-1185">Reference proteome</keyword>
<dbReference type="CDD" id="cd07302">
    <property type="entry name" value="CHD"/>
    <property type="match status" value="1"/>
</dbReference>
<protein>
    <submittedName>
        <fullName evidence="2">Adenylate/guanylate cyclase domain-containing protein</fullName>
    </submittedName>
</protein>
<dbReference type="OrthoDB" id="4565346at2"/>
<dbReference type="Pfam" id="PF00211">
    <property type="entry name" value="Guanylate_cyc"/>
    <property type="match status" value="1"/>
</dbReference>
<name>A0A5B2VEN7_9HYPH</name>
<dbReference type="EMBL" id="VUOA01000022">
    <property type="protein sequence ID" value="KAA2236842.1"/>
    <property type="molecule type" value="Genomic_DNA"/>
</dbReference>
<comment type="caution">
    <text evidence="2">The sequence shown here is derived from an EMBL/GenBank/DDBJ whole genome shotgun (WGS) entry which is preliminary data.</text>
</comment>
<dbReference type="GO" id="GO:0035556">
    <property type="term" value="P:intracellular signal transduction"/>
    <property type="evidence" value="ECO:0007669"/>
    <property type="project" value="InterPro"/>
</dbReference>
<dbReference type="SMART" id="SM00044">
    <property type="entry name" value="CYCc"/>
    <property type="match status" value="1"/>
</dbReference>
<dbReference type="GO" id="GO:0004016">
    <property type="term" value="F:adenylate cyclase activity"/>
    <property type="evidence" value="ECO:0007669"/>
    <property type="project" value="UniProtKB-ARBA"/>
</dbReference>
<reference evidence="2 3" key="2">
    <citation type="submission" date="2019-09" db="EMBL/GenBank/DDBJ databases">
        <authorList>
            <person name="Jin C."/>
        </authorList>
    </citation>
    <scope>NUCLEOTIDE SEQUENCE [LARGE SCALE GENOMIC DNA]</scope>
    <source>
        <strain evidence="2 3">BN140002</strain>
    </source>
</reference>
<dbReference type="PANTHER" id="PTHR43081">
    <property type="entry name" value="ADENYLATE CYCLASE, TERMINAL-DIFFERENTIATION SPECIFIC-RELATED"/>
    <property type="match status" value="1"/>
</dbReference>